<dbReference type="Proteomes" id="UP000694920">
    <property type="component" value="Unplaced"/>
</dbReference>
<reference evidence="2" key="1">
    <citation type="submission" date="2025-08" db="UniProtKB">
        <authorList>
            <consortium name="RefSeq"/>
        </authorList>
    </citation>
    <scope>IDENTIFICATION</scope>
</reference>
<dbReference type="KEGG" id="ccin:112493969"/>
<keyword evidence="1" id="KW-1185">Reference proteome</keyword>
<dbReference type="GeneID" id="112493969"/>
<accession>A0AAJ7VYS2</accession>
<evidence type="ECO:0000313" key="2">
    <source>
        <dbReference type="RefSeq" id="XP_024938195.1"/>
    </source>
</evidence>
<evidence type="ECO:0000313" key="1">
    <source>
        <dbReference type="Proteomes" id="UP000694920"/>
    </source>
</evidence>
<name>A0AAJ7VYS2_CEPCN</name>
<gene>
    <name evidence="2" type="primary">LOC112493969</name>
</gene>
<dbReference type="AlphaFoldDB" id="A0AAJ7VYS2"/>
<proteinExistence type="predicted"/>
<dbReference type="RefSeq" id="XP_024938195.1">
    <property type="nucleotide sequence ID" value="XM_025082427.1"/>
</dbReference>
<protein>
    <submittedName>
        <fullName evidence="2">Uncharacterized protein LOC112493969</fullName>
    </submittedName>
</protein>
<sequence length="134" mass="14444">MAAAVRRCLLDNPLSPGPLCRLTPHKYMETHSCGCSVTLRVRPYLSSSELATLPPAVNEPSPQRVPTSCPLTVYAGKFPLGSGSSTNPMALPISSITKDVRTGLIASRQKIGPVHPEYILTRHPSVPLHCYAIK</sequence>
<organism evidence="1 2">
    <name type="scientific">Cephus cinctus</name>
    <name type="common">Wheat stem sawfly</name>
    <dbReference type="NCBI Taxonomy" id="211228"/>
    <lineage>
        <taxon>Eukaryota</taxon>
        <taxon>Metazoa</taxon>
        <taxon>Ecdysozoa</taxon>
        <taxon>Arthropoda</taxon>
        <taxon>Hexapoda</taxon>
        <taxon>Insecta</taxon>
        <taxon>Pterygota</taxon>
        <taxon>Neoptera</taxon>
        <taxon>Endopterygota</taxon>
        <taxon>Hymenoptera</taxon>
        <taxon>Cephoidea</taxon>
        <taxon>Cephidae</taxon>
        <taxon>Cephus</taxon>
    </lineage>
</organism>